<gene>
    <name evidence="2" type="ORF">JFN88_03740</name>
</gene>
<accession>A0A934J0F1</accession>
<dbReference type="Pfam" id="PF18454">
    <property type="entry name" value="Mtd_N"/>
    <property type="match status" value="1"/>
</dbReference>
<name>A0A934J0F1_9BACL</name>
<evidence type="ECO:0000313" key="2">
    <source>
        <dbReference type="EMBL" id="MBJ6360435.1"/>
    </source>
</evidence>
<dbReference type="EMBL" id="JAELUP010000008">
    <property type="protein sequence ID" value="MBJ6360435.1"/>
    <property type="molecule type" value="Genomic_DNA"/>
</dbReference>
<dbReference type="RefSeq" id="WP_199017988.1">
    <property type="nucleotide sequence ID" value="NZ_JAELUP010000008.1"/>
</dbReference>
<evidence type="ECO:0000259" key="1">
    <source>
        <dbReference type="Pfam" id="PF18454"/>
    </source>
</evidence>
<protein>
    <submittedName>
        <fullName evidence="2">DUF2793 domain-containing protein</fullName>
    </submittedName>
</protein>
<dbReference type="AlphaFoldDB" id="A0A934J0F1"/>
<proteinExistence type="predicted"/>
<organism evidence="2 3">
    <name type="scientific">Paenibacillus roseus</name>
    <dbReference type="NCBI Taxonomy" id="2798579"/>
    <lineage>
        <taxon>Bacteria</taxon>
        <taxon>Bacillati</taxon>
        <taxon>Bacillota</taxon>
        <taxon>Bacilli</taxon>
        <taxon>Bacillales</taxon>
        <taxon>Paenibacillaceae</taxon>
        <taxon>Paenibacillus</taxon>
    </lineage>
</organism>
<feature type="domain" description="Major tropism determinant N-terminal" evidence="1">
    <location>
        <begin position="5"/>
        <end position="42"/>
    </location>
</feature>
<evidence type="ECO:0000313" key="3">
    <source>
        <dbReference type="Proteomes" id="UP000640274"/>
    </source>
</evidence>
<comment type="caution">
    <text evidence="2">The sequence shown here is derived from an EMBL/GenBank/DDBJ whole genome shotgun (WGS) entry which is preliminary data.</text>
</comment>
<reference evidence="2" key="1">
    <citation type="submission" date="2020-12" db="EMBL/GenBank/DDBJ databases">
        <authorList>
            <person name="Huq M.A."/>
        </authorList>
    </citation>
    <scope>NUCLEOTIDE SEQUENCE</scope>
    <source>
        <strain evidence="2">MAHUQ-46</strain>
    </source>
</reference>
<dbReference type="Pfam" id="PF10983">
    <property type="entry name" value="DUF2793"/>
    <property type="match status" value="1"/>
</dbReference>
<dbReference type="InterPro" id="IPR021251">
    <property type="entry name" value="DUF2793"/>
</dbReference>
<sequence length="340" mass="35519">MAQTIRIRRGTKAQLDAFGKLSAGELGFCTDTKEIYIGDGSDNILAGRAMSGVEASRPNSGVSGRMYYVTSGSNAGYIYVDDGSAWRRISAQKLTDLTGTLDDITDGTNFAKVKKADITAGSVNKVSDGTNTKTAAEIKTHIDDAAKHRQINDTTAGATSLWSSQKTNTEISNAIRGLDWQDSVGSCVVATPPASPQAGYRWIIPASATGAWAGKTNQIAHWSGTGWIYYEPKQGWSVYVHDENKNYVFNSTAWVRSGEANQTIIAGNGLTGGGQGDTITLTVGGGNGITVAATGVSAKAGKGIVVNGTGIEANIDQESIVYDSANGSRLTVAVVDGGTF</sequence>
<dbReference type="Proteomes" id="UP000640274">
    <property type="component" value="Unassembled WGS sequence"/>
</dbReference>
<dbReference type="Gene3D" id="2.10.10.30">
    <property type="match status" value="1"/>
</dbReference>
<dbReference type="InterPro" id="IPR041352">
    <property type="entry name" value="Mtd_N"/>
</dbReference>
<keyword evidence="3" id="KW-1185">Reference proteome</keyword>